<dbReference type="GO" id="GO:0050804">
    <property type="term" value="P:modulation of chemical synaptic transmission"/>
    <property type="evidence" value="ECO:0007669"/>
    <property type="project" value="UniProtKB-ARBA"/>
</dbReference>
<dbReference type="InterPro" id="IPR013783">
    <property type="entry name" value="Ig-like_fold"/>
</dbReference>
<keyword evidence="3 19" id="KW-0812">Transmembrane</keyword>
<evidence type="ECO:0000256" key="3">
    <source>
        <dbReference type="ARBA" id="ARBA00022692"/>
    </source>
</evidence>
<keyword evidence="22" id="KW-1185">Reference proteome</keyword>
<keyword evidence="13" id="KW-0393">Immunoglobulin domain</keyword>
<evidence type="ECO:0000256" key="16">
    <source>
        <dbReference type="ARBA" id="ARBA00062520"/>
    </source>
</evidence>
<dbReference type="GeneTree" id="ENSGT00940000156195"/>
<dbReference type="SMART" id="SM00408">
    <property type="entry name" value="IGc2"/>
    <property type="match status" value="2"/>
</dbReference>
<feature type="domain" description="Ig-like" evidence="20">
    <location>
        <begin position="148"/>
        <end position="234"/>
    </location>
</feature>
<dbReference type="PROSITE" id="PS50835">
    <property type="entry name" value="IG_LIKE"/>
    <property type="match status" value="3"/>
</dbReference>
<keyword evidence="2" id="KW-1003">Cell membrane</keyword>
<dbReference type="Pfam" id="PF00047">
    <property type="entry name" value="ig"/>
    <property type="match status" value="1"/>
</dbReference>
<evidence type="ECO:0000256" key="7">
    <source>
        <dbReference type="ARBA" id="ARBA00022902"/>
    </source>
</evidence>
<dbReference type="PRINTS" id="PR01856">
    <property type="entry name" value="BASIGIN"/>
</dbReference>
<dbReference type="InterPro" id="IPR013151">
    <property type="entry name" value="Immunoglobulin_dom"/>
</dbReference>
<sequence>SLLSYSPVDDNTTLYSHPLLWMATLLSTLILSSGFVKSPLSETKLTGDTFELYCDVVGNPTPEVQWWYSEINRADSFRQLWDGARKRRVSINTAYGTNGVSVLGVTLLGLEDFGTYECRASNDPRRNDLHQNSAWIRAQATITMLQKPSINSSDHIMLPTDHHSLPITLQCNLTSAHSAHKESFWMKNGEEIQETRGERANTEYYLKKPRGEDSGEYMCVYTFDQAPSANATIEIKAGPDIIGHKRSDNKNEGQKALLYCKSTGYPYPIWTWRKLDNGFYMDINNSSGRFFINNKDNYTELSIINLDIDSDPGEYQCNATNMIGTSSIVSVLRVRSYLAWLWPLLGVLAEVVILVIIIVVYEKRKKPDDIQDGESGIAISNEKNNNQHYSILQITSTNKILNS</sequence>
<reference evidence="21" key="1">
    <citation type="submission" date="2020-07" db="EMBL/GenBank/DDBJ databases">
        <title>A long reads based de novo assembly of the rainbow trout Arlee double haploid line genome.</title>
        <authorList>
            <person name="Gao G."/>
            <person name="Palti Y."/>
        </authorList>
    </citation>
    <scope>NUCLEOTIDE SEQUENCE [LARGE SCALE GENOMIC DNA]</scope>
</reference>
<dbReference type="GO" id="GO:0030424">
    <property type="term" value="C:axon"/>
    <property type="evidence" value="ECO:0007669"/>
    <property type="project" value="TreeGrafter"/>
</dbReference>
<dbReference type="FunFam" id="2.60.40.10:FF:000385">
    <property type="entry name" value="Neuroplastin a"/>
    <property type="match status" value="1"/>
</dbReference>
<dbReference type="InterPro" id="IPR036179">
    <property type="entry name" value="Ig-like_dom_sf"/>
</dbReference>
<dbReference type="GO" id="GO:0007411">
    <property type="term" value="P:axon guidance"/>
    <property type="evidence" value="ECO:0007669"/>
    <property type="project" value="TreeGrafter"/>
</dbReference>
<feature type="domain" description="Ig-like" evidence="20">
    <location>
        <begin position="239"/>
        <end position="330"/>
    </location>
</feature>
<evidence type="ECO:0000313" key="21">
    <source>
        <dbReference type="Ensembl" id="ENSOMYP00000073977.2"/>
    </source>
</evidence>
<feature type="transmembrane region" description="Helical" evidence="19">
    <location>
        <begin position="337"/>
        <end position="361"/>
    </location>
</feature>
<dbReference type="FunFam" id="2.60.40.10:FF:000387">
    <property type="entry name" value="Neuroplastin b"/>
    <property type="match status" value="1"/>
</dbReference>
<keyword evidence="5" id="KW-0677">Repeat</keyword>
<dbReference type="GO" id="GO:0060255">
    <property type="term" value="P:regulation of macromolecule metabolic process"/>
    <property type="evidence" value="ECO:0007669"/>
    <property type="project" value="UniProtKB-ARBA"/>
</dbReference>
<comment type="subunit">
    <text evidence="16">Interacts with ATP2B1; this interaction stabilizes ATP2B1 and increases ATPase activity; this interaction controls T cell calcium homeostasis following T cell activation. Interacts with XKR8; promoting its localization at the cell membrane.</text>
</comment>
<accession>A0A8C7W764</accession>
<evidence type="ECO:0000256" key="6">
    <source>
        <dbReference type="ARBA" id="ARBA00022889"/>
    </source>
</evidence>
<dbReference type="GO" id="GO:0014069">
    <property type="term" value="C:postsynaptic density"/>
    <property type="evidence" value="ECO:0007669"/>
    <property type="project" value="UniProtKB-SubCell"/>
</dbReference>
<comment type="function">
    <text evidence="15">Probable homophilic and heterophilic cell adhesion molecule involved in long term potentiation at hippocampal excitatory synapses through activation of p38MAPK. May also regulate neurite outgrowth by activating the FGFR1 signaling pathway. May play a role in synaptic plasticity. Also acts as a chaperone for ATP2B1; stabilizes ATP2B1 and increases its ATPase activity. Promotes localization of XKR8 at the cell membrane.</text>
</comment>
<dbReference type="GO" id="GO:0098632">
    <property type="term" value="F:cell-cell adhesion mediator activity"/>
    <property type="evidence" value="ECO:0007669"/>
    <property type="project" value="TreeGrafter"/>
</dbReference>
<dbReference type="GO" id="GO:0005886">
    <property type="term" value="C:plasma membrane"/>
    <property type="evidence" value="ECO:0007669"/>
    <property type="project" value="UniProtKB-SubCell"/>
</dbReference>
<dbReference type="PIRSF" id="PIRSF000615">
    <property type="entry name" value="TyrPK_CSF1-R"/>
    <property type="match status" value="1"/>
</dbReference>
<keyword evidence="7" id="KW-0524">Neurogenesis</keyword>
<organism evidence="21 22">
    <name type="scientific">Oncorhynchus mykiss</name>
    <name type="common">Rainbow trout</name>
    <name type="synonym">Salmo gairdneri</name>
    <dbReference type="NCBI Taxonomy" id="8022"/>
    <lineage>
        <taxon>Eukaryota</taxon>
        <taxon>Metazoa</taxon>
        <taxon>Chordata</taxon>
        <taxon>Craniata</taxon>
        <taxon>Vertebrata</taxon>
        <taxon>Euteleostomi</taxon>
        <taxon>Actinopterygii</taxon>
        <taxon>Neopterygii</taxon>
        <taxon>Teleostei</taxon>
        <taxon>Protacanthopterygii</taxon>
        <taxon>Salmoniformes</taxon>
        <taxon>Salmonidae</taxon>
        <taxon>Salmoninae</taxon>
        <taxon>Oncorhynchus</taxon>
    </lineage>
</organism>
<dbReference type="PANTHER" id="PTHR10075">
    <property type="entry name" value="BASIGIN RELATED"/>
    <property type="match status" value="1"/>
</dbReference>
<dbReference type="Pfam" id="PF13927">
    <property type="entry name" value="Ig_3"/>
    <property type="match status" value="2"/>
</dbReference>
<evidence type="ECO:0000256" key="19">
    <source>
        <dbReference type="SAM" id="Phobius"/>
    </source>
</evidence>
<evidence type="ECO:0000256" key="8">
    <source>
        <dbReference type="ARBA" id="ARBA00022989"/>
    </source>
</evidence>
<evidence type="ECO:0000313" key="22">
    <source>
        <dbReference type="Proteomes" id="UP000694395"/>
    </source>
</evidence>
<dbReference type="GO" id="GO:0051239">
    <property type="term" value="P:regulation of multicellular organismal process"/>
    <property type="evidence" value="ECO:0007669"/>
    <property type="project" value="UniProtKB-ARBA"/>
</dbReference>
<evidence type="ECO:0000256" key="11">
    <source>
        <dbReference type="ARBA" id="ARBA00023157"/>
    </source>
</evidence>
<name>A0A8C7W764_ONCMY</name>
<dbReference type="InterPro" id="IPR003599">
    <property type="entry name" value="Ig_sub"/>
</dbReference>
<dbReference type="GO" id="GO:0030425">
    <property type="term" value="C:dendrite"/>
    <property type="evidence" value="ECO:0007669"/>
    <property type="project" value="UniProtKB-ARBA"/>
</dbReference>
<dbReference type="SMART" id="SM00409">
    <property type="entry name" value="IG"/>
    <property type="match status" value="3"/>
</dbReference>
<evidence type="ECO:0000256" key="4">
    <source>
        <dbReference type="ARBA" id="ARBA00022729"/>
    </source>
</evidence>
<dbReference type="SUPFAM" id="SSF48726">
    <property type="entry name" value="Immunoglobulin"/>
    <property type="match status" value="3"/>
</dbReference>
<dbReference type="InterPro" id="IPR007110">
    <property type="entry name" value="Ig-like_dom"/>
</dbReference>
<evidence type="ECO:0000256" key="15">
    <source>
        <dbReference type="ARBA" id="ARBA00058598"/>
    </source>
</evidence>
<evidence type="ECO:0000256" key="1">
    <source>
        <dbReference type="ARBA" id="ARBA00004251"/>
    </source>
</evidence>
<dbReference type="GO" id="GO:0007156">
    <property type="term" value="P:homophilic cell adhesion via plasma membrane adhesion molecules"/>
    <property type="evidence" value="ECO:0007669"/>
    <property type="project" value="TreeGrafter"/>
</dbReference>
<proteinExistence type="predicted"/>
<dbReference type="GO" id="GO:0070593">
    <property type="term" value="P:dendrite self-avoidance"/>
    <property type="evidence" value="ECO:0007669"/>
    <property type="project" value="TreeGrafter"/>
</dbReference>
<dbReference type="Proteomes" id="UP000694395">
    <property type="component" value="Chromosome 30"/>
</dbReference>
<reference evidence="21" key="2">
    <citation type="submission" date="2025-08" db="UniProtKB">
        <authorList>
            <consortium name="Ensembl"/>
        </authorList>
    </citation>
    <scope>IDENTIFICATION</scope>
</reference>
<evidence type="ECO:0000256" key="2">
    <source>
        <dbReference type="ARBA" id="ARBA00022475"/>
    </source>
</evidence>
<evidence type="ECO:0000256" key="9">
    <source>
        <dbReference type="ARBA" id="ARBA00023018"/>
    </source>
</evidence>
<evidence type="ECO:0000256" key="18">
    <source>
        <dbReference type="ARBA" id="ARBA00081203"/>
    </source>
</evidence>
<keyword evidence="11" id="KW-1015">Disulfide bond</keyword>
<keyword evidence="9" id="KW-0770">Synapse</keyword>
<keyword evidence="4" id="KW-0732">Signal</keyword>
<evidence type="ECO:0000256" key="14">
    <source>
        <dbReference type="ARBA" id="ARBA00034105"/>
    </source>
</evidence>
<keyword evidence="8 19" id="KW-1133">Transmembrane helix</keyword>
<evidence type="ECO:0000259" key="20">
    <source>
        <dbReference type="PROSITE" id="PS50835"/>
    </source>
</evidence>
<dbReference type="InterPro" id="IPR003598">
    <property type="entry name" value="Ig_sub2"/>
</dbReference>
<evidence type="ECO:0000256" key="10">
    <source>
        <dbReference type="ARBA" id="ARBA00023136"/>
    </source>
</evidence>
<evidence type="ECO:0000256" key="5">
    <source>
        <dbReference type="ARBA" id="ARBA00022737"/>
    </source>
</evidence>
<dbReference type="FunFam" id="2.60.40.10:FF:000291">
    <property type="entry name" value="Neuroplastin b"/>
    <property type="match status" value="1"/>
</dbReference>
<feature type="domain" description="Ig-like" evidence="20">
    <location>
        <begin position="18"/>
        <end position="143"/>
    </location>
</feature>
<dbReference type="AlphaFoldDB" id="A0A8C7W764"/>
<reference evidence="21" key="3">
    <citation type="submission" date="2025-09" db="UniProtKB">
        <authorList>
            <consortium name="Ensembl"/>
        </authorList>
    </citation>
    <scope>IDENTIFICATION</scope>
</reference>
<keyword evidence="12" id="KW-0325">Glycoprotein</keyword>
<evidence type="ECO:0000256" key="17">
    <source>
        <dbReference type="ARBA" id="ARBA00069991"/>
    </source>
</evidence>
<evidence type="ECO:0000256" key="12">
    <source>
        <dbReference type="ARBA" id="ARBA00023180"/>
    </source>
</evidence>
<protein>
    <recommendedName>
        <fullName evidence="17">Neuroplastin</fullName>
    </recommendedName>
    <alternativeName>
        <fullName evidence="18">Stromal cell-derived receptor 1</fullName>
    </alternativeName>
</protein>
<dbReference type="PANTHER" id="PTHR10075:SF108">
    <property type="entry name" value="NEUROPLASTIN"/>
    <property type="match status" value="1"/>
</dbReference>
<keyword evidence="10 19" id="KW-0472">Membrane</keyword>
<dbReference type="Gene3D" id="2.60.40.10">
    <property type="entry name" value="Immunoglobulins"/>
    <property type="match status" value="3"/>
</dbReference>
<keyword evidence="6" id="KW-0130">Cell adhesion</keyword>
<comment type="subcellular location">
    <subcellularLocation>
        <location evidence="1">Cell membrane</location>
        <topology evidence="1">Single-pass type I membrane protein</topology>
    </subcellularLocation>
    <subcellularLocation>
        <location evidence="14">Postsynaptic density</location>
    </subcellularLocation>
</comment>
<dbReference type="Ensembl" id="ENSOMYT00000080540.2">
    <property type="protein sequence ID" value="ENSOMYP00000073977.2"/>
    <property type="gene ID" value="ENSOMYG00000051106.1"/>
</dbReference>
<evidence type="ECO:0000256" key="13">
    <source>
        <dbReference type="ARBA" id="ARBA00023319"/>
    </source>
</evidence>